<dbReference type="NCBIfam" id="NF006114">
    <property type="entry name" value="PRK08263.1"/>
    <property type="match status" value="1"/>
</dbReference>
<dbReference type="Gene3D" id="3.40.50.720">
    <property type="entry name" value="NAD(P)-binding Rossmann-like Domain"/>
    <property type="match status" value="1"/>
</dbReference>
<evidence type="ECO:0000313" key="5">
    <source>
        <dbReference type="Proteomes" id="UP000199679"/>
    </source>
</evidence>
<dbReference type="RefSeq" id="WP_091378147.1">
    <property type="nucleotide sequence ID" value="NZ_LT629740.1"/>
</dbReference>
<accession>A0A1H2BVA9</accession>
<evidence type="ECO:0000313" key="4">
    <source>
        <dbReference type="EMBL" id="SDT62168.1"/>
    </source>
</evidence>
<keyword evidence="5" id="KW-1185">Reference proteome</keyword>
<keyword evidence="2" id="KW-0560">Oxidoreductase</keyword>
<dbReference type="OrthoDB" id="1235794at2"/>
<dbReference type="InterPro" id="IPR051911">
    <property type="entry name" value="SDR_oxidoreductase"/>
</dbReference>
<evidence type="ECO:0000256" key="1">
    <source>
        <dbReference type="ARBA" id="ARBA00006484"/>
    </source>
</evidence>
<evidence type="ECO:0000256" key="3">
    <source>
        <dbReference type="RuleBase" id="RU000363"/>
    </source>
</evidence>
<dbReference type="PRINTS" id="PR00080">
    <property type="entry name" value="SDRFAMILY"/>
</dbReference>
<dbReference type="EMBL" id="LT629740">
    <property type="protein sequence ID" value="SDT62168.1"/>
    <property type="molecule type" value="Genomic_DNA"/>
</dbReference>
<name>A0A1H2BVA9_MUCMA</name>
<dbReference type="NCBIfam" id="NF004824">
    <property type="entry name" value="PRK06180.1"/>
    <property type="match status" value="1"/>
</dbReference>
<gene>
    <name evidence="4" type="ORF">SAMN05216490_4386</name>
</gene>
<dbReference type="AlphaFoldDB" id="A0A1H2BVA9"/>
<dbReference type="Pfam" id="PF00106">
    <property type="entry name" value="adh_short"/>
    <property type="match status" value="1"/>
</dbReference>
<dbReference type="PRINTS" id="PR00081">
    <property type="entry name" value="GDHRDH"/>
</dbReference>
<sequence length="294" mass="31771">MTTKVWFITGSSRGLGRSLTEAVLASGDKVAATARNPETLNCLLAQYPEQLFPIKLDVTNYDDIYQSVADTVAHFGRIDVLVNNAGFGVIGAAEAFTDEQVRSQLQTNLYAPIEITRAVLPYMRMQRSGRILQISSVGGRIGNAGLTMYQAAKFGLGGFSEALAKEVAPLGIFVTCVEPGGFSTDWAGASMTYARKIEGYESTVDKRTVYFTSGNFVPMGDPDKAAKVMVDLAVHPNPPVHLVLGSEAIGLLKQADAARTAEMEKWMPVSLSTDHDETESFLDSDLGKVLLKHK</sequence>
<dbReference type="CDD" id="cd05374">
    <property type="entry name" value="17beta-HSD-like_SDR_c"/>
    <property type="match status" value="1"/>
</dbReference>
<reference evidence="4 5" key="1">
    <citation type="submission" date="2016-10" db="EMBL/GenBank/DDBJ databases">
        <authorList>
            <person name="de Groot N.N."/>
        </authorList>
    </citation>
    <scope>NUCLEOTIDE SEQUENCE [LARGE SCALE GENOMIC DNA]</scope>
    <source>
        <strain evidence="4 5">MP1X4</strain>
    </source>
</reference>
<dbReference type="PANTHER" id="PTHR43976:SF16">
    <property type="entry name" value="SHORT-CHAIN DEHYDROGENASE_REDUCTASE FAMILY PROTEIN"/>
    <property type="match status" value="1"/>
</dbReference>
<proteinExistence type="inferred from homology"/>
<protein>
    <submittedName>
        <fullName evidence="4">Short-chain dehydrogenase</fullName>
    </submittedName>
</protein>
<dbReference type="PANTHER" id="PTHR43976">
    <property type="entry name" value="SHORT CHAIN DEHYDROGENASE"/>
    <property type="match status" value="1"/>
</dbReference>
<comment type="similarity">
    <text evidence="1 3">Belongs to the short-chain dehydrogenases/reductases (SDR) family.</text>
</comment>
<organism evidence="4 5">
    <name type="scientific">Mucilaginibacter mallensis</name>
    <dbReference type="NCBI Taxonomy" id="652787"/>
    <lineage>
        <taxon>Bacteria</taxon>
        <taxon>Pseudomonadati</taxon>
        <taxon>Bacteroidota</taxon>
        <taxon>Sphingobacteriia</taxon>
        <taxon>Sphingobacteriales</taxon>
        <taxon>Sphingobacteriaceae</taxon>
        <taxon>Mucilaginibacter</taxon>
    </lineage>
</organism>
<dbReference type="SUPFAM" id="SSF51735">
    <property type="entry name" value="NAD(P)-binding Rossmann-fold domains"/>
    <property type="match status" value="1"/>
</dbReference>
<dbReference type="STRING" id="652787.SAMN05216490_4386"/>
<dbReference type="InterPro" id="IPR036291">
    <property type="entry name" value="NAD(P)-bd_dom_sf"/>
</dbReference>
<evidence type="ECO:0000256" key="2">
    <source>
        <dbReference type="ARBA" id="ARBA00023002"/>
    </source>
</evidence>
<dbReference type="InterPro" id="IPR002347">
    <property type="entry name" value="SDR_fam"/>
</dbReference>
<dbReference type="GO" id="GO:0016491">
    <property type="term" value="F:oxidoreductase activity"/>
    <property type="evidence" value="ECO:0007669"/>
    <property type="project" value="UniProtKB-KW"/>
</dbReference>
<dbReference type="Proteomes" id="UP000199679">
    <property type="component" value="Chromosome I"/>
</dbReference>